<keyword evidence="3" id="KW-1185">Reference proteome</keyword>
<sequence>MAKQNIHPMMMINKGWEIRFGLQRLGCSLIFFSRILLSFMIAAFSCPQHLCEKEDKSRYIPIDG</sequence>
<organism evidence="2 3">
    <name type="scientific">Lupinus albus</name>
    <name type="common">White lupine</name>
    <name type="synonym">Lupinus termis</name>
    <dbReference type="NCBI Taxonomy" id="3870"/>
    <lineage>
        <taxon>Eukaryota</taxon>
        <taxon>Viridiplantae</taxon>
        <taxon>Streptophyta</taxon>
        <taxon>Embryophyta</taxon>
        <taxon>Tracheophyta</taxon>
        <taxon>Spermatophyta</taxon>
        <taxon>Magnoliopsida</taxon>
        <taxon>eudicotyledons</taxon>
        <taxon>Gunneridae</taxon>
        <taxon>Pentapetalae</taxon>
        <taxon>rosids</taxon>
        <taxon>fabids</taxon>
        <taxon>Fabales</taxon>
        <taxon>Fabaceae</taxon>
        <taxon>Papilionoideae</taxon>
        <taxon>50 kb inversion clade</taxon>
        <taxon>genistoids sensu lato</taxon>
        <taxon>core genistoids</taxon>
        <taxon>Genisteae</taxon>
        <taxon>Lupinus</taxon>
    </lineage>
</organism>
<dbReference type="Proteomes" id="UP000447434">
    <property type="component" value="Chromosome 1"/>
</dbReference>
<keyword evidence="1" id="KW-0472">Membrane</keyword>
<dbReference type="EMBL" id="WOCE01000001">
    <property type="protein sequence ID" value="KAE9621682.1"/>
    <property type="molecule type" value="Genomic_DNA"/>
</dbReference>
<reference evidence="3" key="1">
    <citation type="journal article" date="2020" name="Nat. Commun.">
        <title>Genome sequence of the cluster root forming white lupin.</title>
        <authorList>
            <person name="Hufnagel B."/>
            <person name="Marques A."/>
            <person name="Soriano A."/>
            <person name="Marques L."/>
            <person name="Divol F."/>
            <person name="Doumas P."/>
            <person name="Sallet E."/>
            <person name="Mancinotti D."/>
            <person name="Carrere S."/>
            <person name="Marande W."/>
            <person name="Arribat S."/>
            <person name="Keller J."/>
            <person name="Huneau C."/>
            <person name="Blein T."/>
            <person name="Aime D."/>
            <person name="Laguerre M."/>
            <person name="Taylor J."/>
            <person name="Schubert V."/>
            <person name="Nelson M."/>
            <person name="Geu-Flores F."/>
            <person name="Crespi M."/>
            <person name="Gallardo-Guerrero K."/>
            <person name="Delaux P.-M."/>
            <person name="Salse J."/>
            <person name="Berges H."/>
            <person name="Guyot R."/>
            <person name="Gouzy J."/>
            <person name="Peret B."/>
        </authorList>
    </citation>
    <scope>NUCLEOTIDE SEQUENCE [LARGE SCALE GENOMIC DNA]</scope>
    <source>
        <strain evidence="3">cv. Amiga</strain>
    </source>
</reference>
<evidence type="ECO:0000256" key="1">
    <source>
        <dbReference type="SAM" id="Phobius"/>
    </source>
</evidence>
<evidence type="ECO:0000313" key="2">
    <source>
        <dbReference type="EMBL" id="KAE9621682.1"/>
    </source>
</evidence>
<keyword evidence="1" id="KW-0812">Transmembrane</keyword>
<accession>A0A6A4R8H1</accession>
<feature type="transmembrane region" description="Helical" evidence="1">
    <location>
        <begin position="21"/>
        <end position="44"/>
    </location>
</feature>
<name>A0A6A4R8H1_LUPAL</name>
<gene>
    <name evidence="2" type="ORF">Lalb_Chr01g0017351</name>
</gene>
<evidence type="ECO:0000313" key="3">
    <source>
        <dbReference type="Proteomes" id="UP000447434"/>
    </source>
</evidence>
<protein>
    <submittedName>
        <fullName evidence="2">Uncharacterized protein</fullName>
    </submittedName>
</protein>
<dbReference type="AlphaFoldDB" id="A0A6A4R8H1"/>
<keyword evidence="1" id="KW-1133">Transmembrane helix</keyword>
<proteinExistence type="predicted"/>
<comment type="caution">
    <text evidence="2">The sequence shown here is derived from an EMBL/GenBank/DDBJ whole genome shotgun (WGS) entry which is preliminary data.</text>
</comment>